<keyword evidence="1" id="KW-0812">Transmembrane</keyword>
<organism evidence="2 3">
    <name type="scientific">Clostridium cibarium</name>
    <dbReference type="NCBI Taxonomy" id="2762247"/>
    <lineage>
        <taxon>Bacteria</taxon>
        <taxon>Bacillati</taxon>
        <taxon>Bacillota</taxon>
        <taxon>Clostridia</taxon>
        <taxon>Eubacteriales</taxon>
        <taxon>Clostridiaceae</taxon>
        <taxon>Clostridium</taxon>
    </lineage>
</organism>
<accession>A0ABR8PV67</accession>
<evidence type="ECO:0000313" key="2">
    <source>
        <dbReference type="EMBL" id="MBD7912024.1"/>
    </source>
</evidence>
<reference evidence="2 3" key="1">
    <citation type="submission" date="2020-08" db="EMBL/GenBank/DDBJ databases">
        <title>A Genomic Blueprint of the Chicken Gut Microbiome.</title>
        <authorList>
            <person name="Gilroy R."/>
            <person name="Ravi A."/>
            <person name="Getino M."/>
            <person name="Pursley I."/>
            <person name="Horton D.L."/>
            <person name="Alikhan N.-F."/>
            <person name="Baker D."/>
            <person name="Gharbi K."/>
            <person name="Hall N."/>
            <person name="Watson M."/>
            <person name="Adriaenssens E.M."/>
            <person name="Foster-Nyarko E."/>
            <person name="Jarju S."/>
            <person name="Secka A."/>
            <person name="Antonio M."/>
            <person name="Oren A."/>
            <person name="Chaudhuri R."/>
            <person name="La Ragione R.M."/>
            <person name="Hildebrand F."/>
            <person name="Pallen M.J."/>
        </authorList>
    </citation>
    <scope>NUCLEOTIDE SEQUENCE [LARGE SCALE GENOMIC DNA]</scope>
    <source>
        <strain evidence="2 3">Sa3CVN1</strain>
    </source>
</reference>
<dbReference type="InterPro" id="IPR032111">
    <property type="entry name" value="Clostridium_phage_holin"/>
</dbReference>
<sequence length="84" mass="9070">MDFLSLIKDNLLELIPAVYILGLILKGTEKVPDKYIPVILLPIGIVGAFAFAGISAQSVVQGILITGAAVYVNQLFKQVKKNEN</sequence>
<name>A0ABR8PV67_9CLOT</name>
<protein>
    <submittedName>
        <fullName evidence="2">Phage holin family protein</fullName>
    </submittedName>
</protein>
<dbReference type="Proteomes" id="UP000627781">
    <property type="component" value="Unassembled WGS sequence"/>
</dbReference>
<gene>
    <name evidence="2" type="ORF">H9661_11710</name>
</gene>
<feature type="transmembrane region" description="Helical" evidence="1">
    <location>
        <begin position="59"/>
        <end position="76"/>
    </location>
</feature>
<dbReference type="EMBL" id="JACSRA010000018">
    <property type="protein sequence ID" value="MBD7912024.1"/>
    <property type="molecule type" value="Genomic_DNA"/>
</dbReference>
<keyword evidence="1" id="KW-1133">Transmembrane helix</keyword>
<proteinExistence type="predicted"/>
<evidence type="ECO:0000313" key="3">
    <source>
        <dbReference type="Proteomes" id="UP000627781"/>
    </source>
</evidence>
<dbReference type="Pfam" id="PF16079">
    <property type="entry name" value="Phage_holin_5_2"/>
    <property type="match status" value="1"/>
</dbReference>
<keyword evidence="1" id="KW-0472">Membrane</keyword>
<comment type="caution">
    <text evidence="2">The sequence shown here is derived from an EMBL/GenBank/DDBJ whole genome shotgun (WGS) entry which is preliminary data.</text>
</comment>
<feature type="transmembrane region" description="Helical" evidence="1">
    <location>
        <begin position="35"/>
        <end position="53"/>
    </location>
</feature>
<keyword evidence="3" id="KW-1185">Reference proteome</keyword>
<dbReference type="RefSeq" id="WP_143314786.1">
    <property type="nucleotide sequence ID" value="NZ_JACSRA010000018.1"/>
</dbReference>
<evidence type="ECO:0000256" key="1">
    <source>
        <dbReference type="SAM" id="Phobius"/>
    </source>
</evidence>